<dbReference type="CDD" id="cd00136">
    <property type="entry name" value="PDZ_canonical"/>
    <property type="match status" value="1"/>
</dbReference>
<dbReference type="Pfam" id="PF00595">
    <property type="entry name" value="PDZ"/>
    <property type="match status" value="1"/>
</dbReference>
<dbReference type="Gene3D" id="2.30.42.10">
    <property type="match status" value="1"/>
</dbReference>
<accession>A0A835ZA47</accession>
<evidence type="ECO:0000259" key="1">
    <source>
        <dbReference type="PROSITE" id="PS50106"/>
    </source>
</evidence>
<dbReference type="SUPFAM" id="SSF50156">
    <property type="entry name" value="PDZ domain-like"/>
    <property type="match status" value="1"/>
</dbReference>
<dbReference type="PROSITE" id="PS50106">
    <property type="entry name" value="PDZ"/>
    <property type="match status" value="1"/>
</dbReference>
<dbReference type="SMART" id="SM00228">
    <property type="entry name" value="PDZ"/>
    <property type="match status" value="1"/>
</dbReference>
<reference evidence="2" key="1">
    <citation type="submission" date="2021-02" db="EMBL/GenBank/DDBJ databases">
        <title>First Annotated Genome of the Yellow-green Alga Tribonema minus.</title>
        <authorList>
            <person name="Mahan K.M."/>
        </authorList>
    </citation>
    <scope>NUCLEOTIDE SEQUENCE</scope>
    <source>
        <strain evidence="2">UTEX B ZZ1240</strain>
    </source>
</reference>
<organism evidence="2 3">
    <name type="scientific">Tribonema minus</name>
    <dbReference type="NCBI Taxonomy" id="303371"/>
    <lineage>
        <taxon>Eukaryota</taxon>
        <taxon>Sar</taxon>
        <taxon>Stramenopiles</taxon>
        <taxon>Ochrophyta</taxon>
        <taxon>PX clade</taxon>
        <taxon>Xanthophyceae</taxon>
        <taxon>Tribonematales</taxon>
        <taxon>Tribonemataceae</taxon>
        <taxon>Tribonema</taxon>
    </lineage>
</organism>
<name>A0A835ZA47_9STRA</name>
<proteinExistence type="predicted"/>
<sequence length="210" mass="23381">MLLERKDEWVPGSEQRRERAVVSLVVDMGPAQGHGVTVGSKVLAVNGDSVEGMTYAEVLQAIKAAPRPMRVTFARGGGGEEANVGRCLYKTCAGAPRSYKVWKRRYFVIGGAVARPNVLQLYNSKQAFDHVVIAVFQRAPVTQRVKAVKLGSAWWTSPIRAKQYDGAPPLHTFFVKKSGWHFKQMNFASESLPELERLREQILRVCRPAT</sequence>
<dbReference type="EMBL" id="JAFCMP010000051">
    <property type="protein sequence ID" value="KAG5189391.1"/>
    <property type="molecule type" value="Genomic_DNA"/>
</dbReference>
<dbReference type="InterPro" id="IPR036034">
    <property type="entry name" value="PDZ_sf"/>
</dbReference>
<evidence type="ECO:0000313" key="3">
    <source>
        <dbReference type="Proteomes" id="UP000664859"/>
    </source>
</evidence>
<evidence type="ECO:0000313" key="2">
    <source>
        <dbReference type="EMBL" id="KAG5189391.1"/>
    </source>
</evidence>
<protein>
    <recommendedName>
        <fullName evidence="1">PDZ domain-containing protein</fullName>
    </recommendedName>
</protein>
<feature type="domain" description="PDZ" evidence="1">
    <location>
        <begin position="1"/>
        <end position="77"/>
    </location>
</feature>
<dbReference type="OrthoDB" id="204604at2759"/>
<dbReference type="InterPro" id="IPR001478">
    <property type="entry name" value="PDZ"/>
</dbReference>
<dbReference type="Proteomes" id="UP000664859">
    <property type="component" value="Unassembled WGS sequence"/>
</dbReference>
<dbReference type="AlphaFoldDB" id="A0A835ZA47"/>
<keyword evidence="3" id="KW-1185">Reference proteome</keyword>
<comment type="caution">
    <text evidence="2">The sequence shown here is derived from an EMBL/GenBank/DDBJ whole genome shotgun (WGS) entry which is preliminary data.</text>
</comment>
<gene>
    <name evidence="2" type="ORF">JKP88DRAFT_206202</name>
</gene>